<dbReference type="InterPro" id="IPR029063">
    <property type="entry name" value="SAM-dependent_MTases_sf"/>
</dbReference>
<gene>
    <name evidence="10" type="ORF">ACFOW7_17445</name>
</gene>
<evidence type="ECO:0000256" key="8">
    <source>
        <dbReference type="ARBA" id="ARBA00038091"/>
    </source>
</evidence>
<proteinExistence type="inferred from homology"/>
<dbReference type="InterPro" id="IPR015947">
    <property type="entry name" value="PUA-like_sf"/>
</dbReference>
<evidence type="ECO:0000256" key="4">
    <source>
        <dbReference type="ARBA" id="ARBA00022603"/>
    </source>
</evidence>
<evidence type="ECO:0000256" key="7">
    <source>
        <dbReference type="ARBA" id="ARBA00022884"/>
    </source>
</evidence>
<comment type="caution">
    <text evidence="10">The sequence shown here is derived from an EMBL/GenBank/DDBJ whole genome shotgun (WGS) entry which is preliminary data.</text>
</comment>
<dbReference type="EC" id="2.1.1.-" evidence="10"/>
<dbReference type="PANTHER" id="PTHR42873:SF1">
    <property type="entry name" value="S-ADENOSYLMETHIONINE-DEPENDENT METHYLTRANSFERASE DOMAIN-CONTAINING PROTEIN"/>
    <property type="match status" value="1"/>
</dbReference>
<dbReference type="SUPFAM" id="SSF53335">
    <property type="entry name" value="S-adenosyl-L-methionine-dependent methyltransferases"/>
    <property type="match status" value="1"/>
</dbReference>
<evidence type="ECO:0000256" key="1">
    <source>
        <dbReference type="ARBA" id="ARBA00004496"/>
    </source>
</evidence>
<dbReference type="Gene3D" id="3.30.750.80">
    <property type="entry name" value="RNA methyltransferase domain (HRMD) like"/>
    <property type="match status" value="1"/>
</dbReference>
<keyword evidence="7" id="KW-0694">RNA-binding</keyword>
<dbReference type="PANTHER" id="PTHR42873">
    <property type="entry name" value="RIBOSOMAL RNA LARGE SUBUNIT METHYLTRANSFERASE"/>
    <property type="match status" value="1"/>
</dbReference>
<keyword evidence="2" id="KW-0963">Cytoplasm</keyword>
<evidence type="ECO:0000256" key="2">
    <source>
        <dbReference type="ARBA" id="ARBA00022490"/>
    </source>
</evidence>
<keyword evidence="5 10" id="KW-0808">Transferase</keyword>
<dbReference type="CDD" id="cd21153">
    <property type="entry name" value="PUA_RlmI"/>
    <property type="match status" value="1"/>
</dbReference>
<dbReference type="CDD" id="cd02440">
    <property type="entry name" value="AdoMet_MTases"/>
    <property type="match status" value="1"/>
</dbReference>
<evidence type="ECO:0000256" key="6">
    <source>
        <dbReference type="ARBA" id="ARBA00022691"/>
    </source>
</evidence>
<keyword evidence="4 10" id="KW-0489">Methyltransferase</keyword>
<dbReference type="GO" id="GO:0032259">
    <property type="term" value="P:methylation"/>
    <property type="evidence" value="ECO:0007669"/>
    <property type="project" value="UniProtKB-KW"/>
</dbReference>
<dbReference type="SUPFAM" id="SSF88697">
    <property type="entry name" value="PUA domain-like"/>
    <property type="match status" value="1"/>
</dbReference>
<feature type="domain" description="PUA" evidence="9">
    <location>
        <begin position="2"/>
        <end position="87"/>
    </location>
</feature>
<dbReference type="Proteomes" id="UP001595791">
    <property type="component" value="Unassembled WGS sequence"/>
</dbReference>
<dbReference type="Pfam" id="PF17785">
    <property type="entry name" value="PUA_3"/>
    <property type="match status" value="1"/>
</dbReference>
<dbReference type="Gene3D" id="2.30.130.10">
    <property type="entry name" value="PUA domain"/>
    <property type="match status" value="1"/>
</dbReference>
<dbReference type="InterPro" id="IPR036974">
    <property type="entry name" value="PUA_sf"/>
</dbReference>
<dbReference type="SMART" id="SM00359">
    <property type="entry name" value="PUA"/>
    <property type="match status" value="1"/>
</dbReference>
<comment type="similarity">
    <text evidence="8">Belongs to the methyltransferase superfamily. RlmI family.</text>
</comment>
<dbReference type="InterPro" id="IPR041532">
    <property type="entry name" value="RlmI-like_PUA"/>
</dbReference>
<name>A0ABV8MWD6_9NEIS</name>
<protein>
    <submittedName>
        <fullName evidence="10">Class I SAM-dependent rRNA methyltransferase</fullName>
        <ecNumber evidence="10">2.1.1.-</ecNumber>
    </submittedName>
</protein>
<keyword evidence="11" id="KW-1185">Reference proteome</keyword>
<comment type="subcellular location">
    <subcellularLocation>
        <location evidence="1">Cytoplasm</location>
    </subcellularLocation>
</comment>
<dbReference type="GO" id="GO:0008168">
    <property type="term" value="F:methyltransferase activity"/>
    <property type="evidence" value="ECO:0007669"/>
    <property type="project" value="UniProtKB-KW"/>
</dbReference>
<dbReference type="RefSeq" id="WP_378166708.1">
    <property type="nucleotide sequence ID" value="NZ_JBHSBU010000001.1"/>
</dbReference>
<dbReference type="Pfam" id="PF10672">
    <property type="entry name" value="Methyltrans_SAM"/>
    <property type="match status" value="1"/>
</dbReference>
<reference evidence="11" key="1">
    <citation type="journal article" date="2019" name="Int. J. Syst. Evol. Microbiol.">
        <title>The Global Catalogue of Microorganisms (GCM) 10K type strain sequencing project: providing services to taxonomists for standard genome sequencing and annotation.</title>
        <authorList>
            <consortium name="The Broad Institute Genomics Platform"/>
            <consortium name="The Broad Institute Genome Sequencing Center for Infectious Disease"/>
            <person name="Wu L."/>
            <person name="Ma J."/>
        </authorList>
    </citation>
    <scope>NUCLEOTIDE SEQUENCE [LARGE SCALE GENOMIC DNA]</scope>
    <source>
        <strain evidence="11">LMG 29894</strain>
    </source>
</reference>
<evidence type="ECO:0000313" key="10">
    <source>
        <dbReference type="EMBL" id="MFC4161125.1"/>
    </source>
</evidence>
<evidence type="ECO:0000256" key="3">
    <source>
        <dbReference type="ARBA" id="ARBA00022552"/>
    </source>
</evidence>
<dbReference type="EMBL" id="JBHSBU010000001">
    <property type="protein sequence ID" value="MFC4161125.1"/>
    <property type="molecule type" value="Genomic_DNA"/>
</dbReference>
<dbReference type="InterPro" id="IPR002478">
    <property type="entry name" value="PUA"/>
</dbReference>
<evidence type="ECO:0000259" key="9">
    <source>
        <dbReference type="SMART" id="SM00359"/>
    </source>
</evidence>
<dbReference type="CDD" id="cd11572">
    <property type="entry name" value="RlmI_M_like"/>
    <property type="match status" value="1"/>
</dbReference>
<accession>A0ABV8MWD6</accession>
<dbReference type="Gene3D" id="3.40.50.150">
    <property type="entry name" value="Vaccinia Virus protein VP39"/>
    <property type="match status" value="1"/>
</dbReference>
<organism evidence="10 11">
    <name type="scientific">Chitinimonas lacunae</name>
    <dbReference type="NCBI Taxonomy" id="1963018"/>
    <lineage>
        <taxon>Bacteria</taxon>
        <taxon>Pseudomonadati</taxon>
        <taxon>Pseudomonadota</taxon>
        <taxon>Betaproteobacteria</taxon>
        <taxon>Neisseriales</taxon>
        <taxon>Chitinibacteraceae</taxon>
        <taxon>Chitinimonas</taxon>
    </lineage>
</organism>
<evidence type="ECO:0000256" key="5">
    <source>
        <dbReference type="ARBA" id="ARBA00022679"/>
    </source>
</evidence>
<evidence type="ECO:0000313" key="11">
    <source>
        <dbReference type="Proteomes" id="UP001595791"/>
    </source>
</evidence>
<keyword evidence="3" id="KW-0698">rRNA processing</keyword>
<dbReference type="PROSITE" id="PS50890">
    <property type="entry name" value="PUA"/>
    <property type="match status" value="1"/>
</dbReference>
<dbReference type="InterPro" id="IPR019614">
    <property type="entry name" value="SAM-dep_methyl-trfase"/>
</dbReference>
<sequence length="393" mass="43295">MITVHLKPGREKSALHRHPWLFSGAIAKQDAEPASGDTVRVLGHDGRFLGWAAWSPQSQIRLRFWSFDEAERIDSQFFRARIDRAIAARTALAAHGNAARLVHGESDGLPGVIVDRYDNVLVLQLLSAGAERWRETLVDVLQAATHCQAIYERSDADVRELEGLTPRMGLLAGKLPANVDIVENGLRYRVDVEAGQKTGFYLDQRRNRQRIGELARDAEVLNCFCYTGGFSLAALAGGARSVLSIDSSGEALAAAQANLALNGLDASRAEWLEADVFQHLRKLRDQNRRFDLIVLDPPKFAPTAQHVERAARAYKDINLWALKLLKPGGWLATYTCSGGMSADLFQKIVAGAAWDAHADAQIIERFSADIDHPVALSFPEGDYLKGLLLRKLG</sequence>
<keyword evidence="6" id="KW-0949">S-adenosyl-L-methionine</keyword>